<gene>
    <name evidence="2" type="ORF">J2Z70_005505</name>
</gene>
<proteinExistence type="predicted"/>
<feature type="transmembrane region" description="Helical" evidence="1">
    <location>
        <begin position="100"/>
        <end position="128"/>
    </location>
</feature>
<dbReference type="Proteomes" id="UP000773462">
    <property type="component" value="Unassembled WGS sequence"/>
</dbReference>
<keyword evidence="1" id="KW-1133">Transmembrane helix</keyword>
<feature type="transmembrane region" description="Helical" evidence="1">
    <location>
        <begin position="176"/>
        <end position="194"/>
    </location>
</feature>
<name>A0ABS4NZ24_9BACL</name>
<feature type="transmembrane region" description="Helical" evidence="1">
    <location>
        <begin position="21"/>
        <end position="42"/>
    </location>
</feature>
<feature type="transmembrane region" description="Helical" evidence="1">
    <location>
        <begin position="239"/>
        <end position="258"/>
    </location>
</feature>
<evidence type="ECO:0000256" key="1">
    <source>
        <dbReference type="SAM" id="Phobius"/>
    </source>
</evidence>
<keyword evidence="1" id="KW-0472">Membrane</keyword>
<keyword evidence="3" id="KW-1185">Reference proteome</keyword>
<organism evidence="2 3">
    <name type="scientific">Paenibacillus silagei</name>
    <dbReference type="NCBI Taxonomy" id="1670801"/>
    <lineage>
        <taxon>Bacteria</taxon>
        <taxon>Bacillati</taxon>
        <taxon>Bacillota</taxon>
        <taxon>Bacilli</taxon>
        <taxon>Bacillales</taxon>
        <taxon>Paenibacillaceae</taxon>
        <taxon>Paenibacillus</taxon>
    </lineage>
</organism>
<feature type="transmembrane region" description="Helical" evidence="1">
    <location>
        <begin position="148"/>
        <end position="169"/>
    </location>
</feature>
<dbReference type="EMBL" id="JAGGLV010000025">
    <property type="protein sequence ID" value="MBP2115318.1"/>
    <property type="molecule type" value="Genomic_DNA"/>
</dbReference>
<reference evidence="2 3" key="1">
    <citation type="submission" date="2021-03" db="EMBL/GenBank/DDBJ databases">
        <title>Genomic Encyclopedia of Type Strains, Phase IV (KMG-IV): sequencing the most valuable type-strain genomes for metagenomic binning, comparative biology and taxonomic classification.</title>
        <authorList>
            <person name="Goeker M."/>
        </authorList>
    </citation>
    <scope>NUCLEOTIDE SEQUENCE [LARGE SCALE GENOMIC DNA]</scope>
    <source>
        <strain evidence="2 3">DSM 101953</strain>
    </source>
</reference>
<protein>
    <submittedName>
        <fullName evidence="2">ABC-type transport system involved in multi-copper enzyme maturation permease subunit</fullName>
    </submittedName>
</protein>
<evidence type="ECO:0000313" key="3">
    <source>
        <dbReference type="Proteomes" id="UP000773462"/>
    </source>
</evidence>
<evidence type="ECO:0000313" key="2">
    <source>
        <dbReference type="EMBL" id="MBP2115318.1"/>
    </source>
</evidence>
<accession>A0ABS4NZ24</accession>
<keyword evidence="1" id="KW-0812">Transmembrane</keyword>
<feature type="transmembrane region" description="Helical" evidence="1">
    <location>
        <begin position="54"/>
        <end position="74"/>
    </location>
</feature>
<sequence>MRNLWQAEIYYLRKDLAFKSVTAVFALASLALVLILGSKGGYSLSSYAEPLQTAASFSILFYLVIPLHACFFATEGFEHGSVQNIIAAGHSKAKYFTGKYVLELLAVLGWLLEFYGLFYLFSLAAALITGAPVGHAGYTEDLAAGLTALGLNLLYLAAYCAAIMMLGMLIRKPASAVVAAFFFIFGNLLLSGYLKDASSAVLRAISEHSLMTQIFKFSGIYVENSQLILLSGTGDYIRALWIPAAWILLSLSITLTVLEKRDIQI</sequence>
<comment type="caution">
    <text evidence="2">The sequence shown here is derived from an EMBL/GenBank/DDBJ whole genome shotgun (WGS) entry which is preliminary data.</text>
</comment>